<keyword evidence="1" id="KW-1133">Transmembrane helix</keyword>
<keyword evidence="1" id="KW-0472">Membrane</keyword>
<organism evidence="2 3">
    <name type="scientific">Scleroderma citrinum Foug A</name>
    <dbReference type="NCBI Taxonomy" id="1036808"/>
    <lineage>
        <taxon>Eukaryota</taxon>
        <taxon>Fungi</taxon>
        <taxon>Dikarya</taxon>
        <taxon>Basidiomycota</taxon>
        <taxon>Agaricomycotina</taxon>
        <taxon>Agaricomycetes</taxon>
        <taxon>Agaricomycetidae</taxon>
        <taxon>Boletales</taxon>
        <taxon>Sclerodermatineae</taxon>
        <taxon>Sclerodermataceae</taxon>
        <taxon>Scleroderma</taxon>
    </lineage>
</organism>
<keyword evidence="3" id="KW-1185">Reference proteome</keyword>
<proteinExistence type="predicted"/>
<feature type="transmembrane region" description="Helical" evidence="1">
    <location>
        <begin position="6"/>
        <end position="27"/>
    </location>
</feature>
<dbReference type="HOGENOM" id="CLU_035509_14_2_1"/>
<dbReference type="EMBL" id="KN822124">
    <property type="protein sequence ID" value="KIM55995.1"/>
    <property type="molecule type" value="Genomic_DNA"/>
</dbReference>
<evidence type="ECO:0000256" key="1">
    <source>
        <dbReference type="SAM" id="Phobius"/>
    </source>
</evidence>
<keyword evidence="1" id="KW-0812">Transmembrane</keyword>
<feature type="transmembrane region" description="Helical" evidence="1">
    <location>
        <begin position="154"/>
        <end position="175"/>
    </location>
</feature>
<feature type="transmembrane region" description="Helical" evidence="1">
    <location>
        <begin position="120"/>
        <end position="142"/>
    </location>
</feature>
<accession>A0A0C3D5B8</accession>
<dbReference type="InParanoid" id="A0A0C3D5B8"/>
<sequence length="211" mass="23829">MLGIEVWASFIIVWTVQVILQMRLYALYHCSKRLLVFMVIFFAAEVGISLWVMVAMTLVNNERHHNNIHVCYHRVVPAYAYIWAPWFTFDAILAALAVWAGIKHSIHKSHSDPARLNRPWLVRVLIQGNVIYFLGPLVGFTLSMIHNTSPEIEGLANTLLLGAPIAIPVGCRLILSIREAVSPHHLSPVLSRTMTTLVVQDGSWKDDNSRV</sequence>
<name>A0A0C3D5B8_9AGAM</name>
<feature type="transmembrane region" description="Helical" evidence="1">
    <location>
        <begin position="34"/>
        <end position="58"/>
    </location>
</feature>
<reference evidence="2 3" key="1">
    <citation type="submission" date="2014-04" db="EMBL/GenBank/DDBJ databases">
        <authorList>
            <consortium name="DOE Joint Genome Institute"/>
            <person name="Kuo A."/>
            <person name="Kohler A."/>
            <person name="Nagy L.G."/>
            <person name="Floudas D."/>
            <person name="Copeland A."/>
            <person name="Barry K.W."/>
            <person name="Cichocki N."/>
            <person name="Veneault-Fourrey C."/>
            <person name="LaButti K."/>
            <person name="Lindquist E.A."/>
            <person name="Lipzen A."/>
            <person name="Lundell T."/>
            <person name="Morin E."/>
            <person name="Murat C."/>
            <person name="Sun H."/>
            <person name="Tunlid A."/>
            <person name="Henrissat B."/>
            <person name="Grigoriev I.V."/>
            <person name="Hibbett D.S."/>
            <person name="Martin F."/>
            <person name="Nordberg H.P."/>
            <person name="Cantor M.N."/>
            <person name="Hua S.X."/>
        </authorList>
    </citation>
    <scope>NUCLEOTIDE SEQUENCE [LARGE SCALE GENOMIC DNA]</scope>
    <source>
        <strain evidence="2 3">Foug A</strain>
    </source>
</reference>
<gene>
    <name evidence="2" type="ORF">SCLCIDRAFT_1220649</name>
</gene>
<evidence type="ECO:0000313" key="3">
    <source>
        <dbReference type="Proteomes" id="UP000053989"/>
    </source>
</evidence>
<evidence type="ECO:0000313" key="2">
    <source>
        <dbReference type="EMBL" id="KIM55995.1"/>
    </source>
</evidence>
<dbReference type="AlphaFoldDB" id="A0A0C3D5B8"/>
<dbReference type="STRING" id="1036808.A0A0C3D5B8"/>
<dbReference type="OrthoDB" id="3349377at2759"/>
<reference evidence="3" key="2">
    <citation type="submission" date="2015-01" db="EMBL/GenBank/DDBJ databases">
        <title>Evolutionary Origins and Diversification of the Mycorrhizal Mutualists.</title>
        <authorList>
            <consortium name="DOE Joint Genome Institute"/>
            <consortium name="Mycorrhizal Genomics Consortium"/>
            <person name="Kohler A."/>
            <person name="Kuo A."/>
            <person name="Nagy L.G."/>
            <person name="Floudas D."/>
            <person name="Copeland A."/>
            <person name="Barry K.W."/>
            <person name="Cichocki N."/>
            <person name="Veneault-Fourrey C."/>
            <person name="LaButti K."/>
            <person name="Lindquist E.A."/>
            <person name="Lipzen A."/>
            <person name="Lundell T."/>
            <person name="Morin E."/>
            <person name="Murat C."/>
            <person name="Riley R."/>
            <person name="Ohm R."/>
            <person name="Sun H."/>
            <person name="Tunlid A."/>
            <person name="Henrissat B."/>
            <person name="Grigoriev I.V."/>
            <person name="Hibbett D.S."/>
            <person name="Martin F."/>
        </authorList>
    </citation>
    <scope>NUCLEOTIDE SEQUENCE [LARGE SCALE GENOMIC DNA]</scope>
    <source>
        <strain evidence="3">Foug A</strain>
    </source>
</reference>
<dbReference type="Proteomes" id="UP000053989">
    <property type="component" value="Unassembled WGS sequence"/>
</dbReference>
<protein>
    <submittedName>
        <fullName evidence="2">Uncharacterized protein</fullName>
    </submittedName>
</protein>
<feature type="transmembrane region" description="Helical" evidence="1">
    <location>
        <begin position="78"/>
        <end position="99"/>
    </location>
</feature>